<dbReference type="KEGG" id="lhw:BSQ49_03280"/>
<reference evidence="1 2" key="1">
    <citation type="submission" date="2016-11" db="EMBL/GenBank/DDBJ databases">
        <title>Interaction between Lactobacillus species and yeast in water kefir.</title>
        <authorList>
            <person name="Behr J."/>
            <person name="Xu D."/>
            <person name="Vogel R.F."/>
        </authorList>
    </citation>
    <scope>NUCLEOTIDE SEQUENCE [LARGE SCALE GENOMIC DNA]</scope>
    <source>
        <strain evidence="1 2">TMW 1.1822</strain>
    </source>
</reference>
<dbReference type="GO" id="GO:0016853">
    <property type="term" value="F:isomerase activity"/>
    <property type="evidence" value="ECO:0007669"/>
    <property type="project" value="UniProtKB-KW"/>
</dbReference>
<dbReference type="Proteomes" id="UP000314960">
    <property type="component" value="Chromosome"/>
</dbReference>
<accession>A0A3S6QN90</accession>
<dbReference type="Pfam" id="PF13743">
    <property type="entry name" value="Thioredoxin_5"/>
    <property type="match status" value="1"/>
</dbReference>
<dbReference type="Gene3D" id="3.40.30.10">
    <property type="entry name" value="Glutaredoxin"/>
    <property type="match status" value="1"/>
</dbReference>
<name>A0A3S6QN90_9LACO</name>
<keyword evidence="1" id="KW-0413">Isomerase</keyword>
<dbReference type="AlphaFoldDB" id="A0A3S6QN90"/>
<organism evidence="1 2">
    <name type="scientific">Liquorilactobacillus hordei</name>
    <dbReference type="NCBI Taxonomy" id="468911"/>
    <lineage>
        <taxon>Bacteria</taxon>
        <taxon>Bacillati</taxon>
        <taxon>Bacillota</taxon>
        <taxon>Bacilli</taxon>
        <taxon>Lactobacillales</taxon>
        <taxon>Lactobacillaceae</taxon>
        <taxon>Liquorilactobacillus</taxon>
    </lineage>
</organism>
<proteinExistence type="predicted"/>
<dbReference type="SUPFAM" id="SSF52833">
    <property type="entry name" value="Thioredoxin-like"/>
    <property type="match status" value="1"/>
</dbReference>
<dbReference type="EMBL" id="CP018176">
    <property type="protein sequence ID" value="AUJ29308.1"/>
    <property type="molecule type" value="Genomic_DNA"/>
</dbReference>
<gene>
    <name evidence="1" type="ORF">BSQ49_03280</name>
</gene>
<evidence type="ECO:0000313" key="1">
    <source>
        <dbReference type="EMBL" id="AUJ29308.1"/>
    </source>
</evidence>
<dbReference type="InterPro" id="IPR036249">
    <property type="entry name" value="Thioredoxin-like_sf"/>
</dbReference>
<protein>
    <submittedName>
        <fullName evidence="1">Dithiol-disulfide isomerase</fullName>
    </submittedName>
</protein>
<evidence type="ECO:0000313" key="2">
    <source>
        <dbReference type="Proteomes" id="UP000314960"/>
    </source>
</evidence>
<sequence>MLEMYLFINPVGRKSYQSEKNIIKLVNNLDTDIRFRFIPFLNLNTVTNVLSEHNLPLNNLDIRNKTFNNIYQASLDYKAALFQGKKHGRSFLLNLQNEVFNSNREYSNKVVHDIITSIGLDSEMFESDRHSKFTIESFKRDQQMAAEMNVTMHSTMVLYNLANIDFGVSLTDCSSYDMLEELCLGKLNDEIMLCKNSKVHKGSITSLHTL</sequence>